<dbReference type="EMBL" id="CP003167">
    <property type="protein sequence ID" value="AGB02818.1"/>
    <property type="molecule type" value="Genomic_DNA"/>
</dbReference>
<proteinExistence type="predicted"/>
<accession>L0HHM1</accession>
<reference evidence="3" key="1">
    <citation type="submission" date="2011-12" db="EMBL/GenBank/DDBJ databases">
        <title>Complete sequence of Methanoregula formicicum SMSP.</title>
        <authorList>
            <person name="Lucas S."/>
            <person name="Han J."/>
            <person name="Lapidus A."/>
            <person name="Cheng J.-F."/>
            <person name="Goodwin L."/>
            <person name="Pitluck S."/>
            <person name="Peters L."/>
            <person name="Ovchinnikova G."/>
            <person name="Teshima H."/>
            <person name="Detter J.C."/>
            <person name="Han C."/>
            <person name="Tapia R."/>
            <person name="Land M."/>
            <person name="Hauser L."/>
            <person name="Kyrpides N."/>
            <person name="Ivanova N."/>
            <person name="Pagani I."/>
            <person name="Imachi H."/>
            <person name="Tamaki H."/>
            <person name="Sekiguchi Y."/>
            <person name="Kamagata Y."/>
            <person name="Cadillo-Quiroz H."/>
            <person name="Zinder S."/>
            <person name="Liu W.-T."/>
            <person name="Woyke T."/>
        </authorList>
    </citation>
    <scope>NUCLEOTIDE SEQUENCE [LARGE SCALE GENOMIC DNA]</scope>
    <source>
        <strain evidence="3">DSM 22288 / NBRC 105244 / SMSP</strain>
    </source>
</reference>
<organism evidence="2 3">
    <name type="scientific">Methanoregula formicica (strain DSM 22288 / NBRC 105244 / SMSP)</name>
    <dbReference type="NCBI Taxonomy" id="593750"/>
    <lineage>
        <taxon>Archaea</taxon>
        <taxon>Methanobacteriati</taxon>
        <taxon>Methanobacteriota</taxon>
        <taxon>Stenosarchaea group</taxon>
        <taxon>Methanomicrobia</taxon>
        <taxon>Methanomicrobiales</taxon>
        <taxon>Methanoregulaceae</taxon>
        <taxon>Methanoregula</taxon>
    </lineage>
</organism>
<feature type="region of interest" description="Disordered" evidence="1">
    <location>
        <begin position="21"/>
        <end position="92"/>
    </location>
</feature>
<evidence type="ECO:0000313" key="2">
    <source>
        <dbReference type="EMBL" id="AGB02818.1"/>
    </source>
</evidence>
<reference evidence="2 3" key="2">
    <citation type="journal article" date="2014" name="Genome Announc.">
        <title>Complete Genome Sequence of Methanoregula formicica SMSPT, a Mesophilic Hydrogenotrophic Methanogen Isolated from a Methanogenic Upflow Anaerobic Sludge Blanket Reactor.</title>
        <authorList>
            <person name="Yamamoto K."/>
            <person name="Tamaki H."/>
            <person name="Cadillo-Quiroz H."/>
            <person name="Imachi H."/>
            <person name="Kyrpides N."/>
            <person name="Woyke T."/>
            <person name="Goodwin L."/>
            <person name="Zinder S.H."/>
            <person name="Kamagata Y."/>
            <person name="Liu W.T."/>
        </authorList>
    </citation>
    <scope>NUCLEOTIDE SEQUENCE [LARGE SCALE GENOMIC DNA]</scope>
    <source>
        <strain evidence="3">DSM 22288 / NBRC 105244 / SMSP</strain>
    </source>
</reference>
<dbReference type="Proteomes" id="UP000010824">
    <property type="component" value="Chromosome"/>
</dbReference>
<dbReference type="STRING" id="593750.Metfor_1795"/>
<evidence type="ECO:0000313" key="3">
    <source>
        <dbReference type="Proteomes" id="UP000010824"/>
    </source>
</evidence>
<gene>
    <name evidence="2" type="ordered locus">Metfor_1795</name>
</gene>
<feature type="compositionally biased region" description="Basic and acidic residues" evidence="1">
    <location>
        <begin position="80"/>
        <end position="92"/>
    </location>
</feature>
<evidence type="ECO:0000256" key="1">
    <source>
        <dbReference type="SAM" id="MobiDB-lite"/>
    </source>
</evidence>
<sequence length="92" mass="9982">MEAKTPNEIRIQGFEVLGENPVPADAIPARSRAPPFHRSGRARAAAPIPTQASRSGAEGGTQANRERSSRLISGKRSNGHHKEREKEIYTPA</sequence>
<name>L0HHM1_METFS</name>
<dbReference type="HOGENOM" id="CLU_2406361_0_0_2"/>
<dbReference type="KEGG" id="mfo:Metfor_1795"/>
<protein>
    <submittedName>
        <fullName evidence="2">Uncharacterized protein</fullName>
    </submittedName>
</protein>
<dbReference type="InParanoid" id="L0HHM1"/>
<dbReference type="AlphaFoldDB" id="L0HHM1"/>
<keyword evidence="3" id="KW-1185">Reference proteome</keyword>